<dbReference type="PANTHER" id="PTHR23133:SF2">
    <property type="entry name" value="IMIDAZOLEGLYCEROL-PHOSPHATE DEHYDRATASE"/>
    <property type="match status" value="1"/>
</dbReference>
<dbReference type="InterPro" id="IPR020565">
    <property type="entry name" value="ImidazoleglycerP_deHydtase_CS"/>
</dbReference>
<dbReference type="SUPFAM" id="SSF54211">
    <property type="entry name" value="Ribosomal protein S5 domain 2-like"/>
    <property type="match status" value="2"/>
</dbReference>
<keyword evidence="2 5" id="KW-0028">Amino-acid biosynthesis</keyword>
<protein>
    <recommendedName>
        <fullName evidence="5 6">Imidazoleglycerol-phosphate dehydratase</fullName>
        <shortName evidence="5">IGPD</shortName>
        <ecNumber evidence="5 6">4.2.1.19</ecNumber>
    </recommendedName>
</protein>
<dbReference type="PROSITE" id="PS00955">
    <property type="entry name" value="IGP_DEHYDRATASE_2"/>
    <property type="match status" value="1"/>
</dbReference>
<dbReference type="PROSITE" id="PS00954">
    <property type="entry name" value="IGP_DEHYDRATASE_1"/>
    <property type="match status" value="1"/>
</dbReference>
<comment type="catalytic activity">
    <reaction evidence="5 6">
        <text>D-erythro-1-(imidazol-4-yl)glycerol 3-phosphate = 3-(imidazol-4-yl)-2-oxopropyl phosphate + H2O</text>
        <dbReference type="Rhea" id="RHEA:11040"/>
        <dbReference type="ChEBI" id="CHEBI:15377"/>
        <dbReference type="ChEBI" id="CHEBI:57766"/>
        <dbReference type="ChEBI" id="CHEBI:58278"/>
        <dbReference type="EC" id="4.2.1.19"/>
    </reaction>
</comment>
<keyword evidence="3 5" id="KW-0368">Histidine biosynthesis</keyword>
<dbReference type="PANTHER" id="PTHR23133">
    <property type="entry name" value="IMIDAZOLEGLYCEROL-PHOSPHATE DEHYDRATASE HIS7"/>
    <property type="match status" value="1"/>
</dbReference>
<comment type="caution">
    <text evidence="7">The sequence shown here is derived from an EMBL/GenBank/DDBJ whole genome shotgun (WGS) entry which is preliminary data.</text>
</comment>
<keyword evidence="8" id="KW-1185">Reference proteome</keyword>
<dbReference type="Proteomes" id="UP001549047">
    <property type="component" value="Unassembled WGS sequence"/>
</dbReference>
<evidence type="ECO:0000313" key="7">
    <source>
        <dbReference type="EMBL" id="MET3616076.1"/>
    </source>
</evidence>
<sequence>MADSTESRSASISRKTNETSISVSVKIDGTGASRISTGVGFFDHMLEQLSRHSLIDMDIEAKGDLHIDDHHTVEDTGIAIGQALSKALGDRRGITRYASLDLAMDETMTKAAVDISGRPFLVWNVNFSSPKIGTFDTELVREFFQALSQHGGITLHVMNHYGANNHHIAETCFKAVARVLRTACEIDPRQQSRVPSTKGMLV</sequence>
<dbReference type="Pfam" id="PF00475">
    <property type="entry name" value="IGPD"/>
    <property type="match status" value="1"/>
</dbReference>
<dbReference type="GO" id="GO:0004424">
    <property type="term" value="F:imidazoleglycerol-phosphate dehydratase activity"/>
    <property type="evidence" value="ECO:0007669"/>
    <property type="project" value="UniProtKB-EC"/>
</dbReference>
<gene>
    <name evidence="5" type="primary">hisB</name>
    <name evidence="7" type="ORF">ABID16_004425</name>
</gene>
<dbReference type="InterPro" id="IPR020568">
    <property type="entry name" value="Ribosomal_Su5_D2-typ_SF"/>
</dbReference>
<evidence type="ECO:0000256" key="6">
    <source>
        <dbReference type="RuleBase" id="RU000599"/>
    </source>
</evidence>
<proteinExistence type="inferred from homology"/>
<dbReference type="NCBIfam" id="NF002109">
    <property type="entry name" value="PRK00951.1-5"/>
    <property type="match status" value="1"/>
</dbReference>
<keyword evidence="5" id="KW-0963">Cytoplasm</keyword>
<evidence type="ECO:0000256" key="5">
    <source>
        <dbReference type="HAMAP-Rule" id="MF_00076"/>
    </source>
</evidence>
<evidence type="ECO:0000256" key="1">
    <source>
        <dbReference type="ARBA" id="ARBA00005047"/>
    </source>
</evidence>
<dbReference type="HAMAP" id="MF_00076">
    <property type="entry name" value="HisB"/>
    <property type="match status" value="1"/>
</dbReference>
<comment type="pathway">
    <text evidence="1 5 6">Amino-acid biosynthesis; L-histidine biosynthesis; L-histidine from 5-phospho-alpha-D-ribose 1-diphosphate: step 6/9.</text>
</comment>
<dbReference type="EMBL" id="JBEPMB010000012">
    <property type="protein sequence ID" value="MET3616076.1"/>
    <property type="molecule type" value="Genomic_DNA"/>
</dbReference>
<comment type="subcellular location">
    <subcellularLocation>
        <location evidence="5 6">Cytoplasm</location>
    </subcellularLocation>
</comment>
<reference evidence="7 8" key="1">
    <citation type="submission" date="2024-06" db="EMBL/GenBank/DDBJ databases">
        <title>Genomic Encyclopedia of Type Strains, Phase IV (KMG-IV): sequencing the most valuable type-strain genomes for metagenomic binning, comparative biology and taxonomic classification.</title>
        <authorList>
            <person name="Goeker M."/>
        </authorList>
    </citation>
    <scope>NUCLEOTIDE SEQUENCE [LARGE SCALE GENOMIC DNA]</scope>
    <source>
        <strain evidence="7 8">DSM 29780</strain>
    </source>
</reference>
<evidence type="ECO:0000256" key="2">
    <source>
        <dbReference type="ARBA" id="ARBA00022605"/>
    </source>
</evidence>
<comment type="similarity">
    <text evidence="5 6">Belongs to the imidazoleglycerol-phosphate dehydratase family.</text>
</comment>
<dbReference type="EC" id="4.2.1.19" evidence="5 6"/>
<dbReference type="NCBIfam" id="NF002114">
    <property type="entry name" value="PRK00951.2-4"/>
    <property type="match status" value="1"/>
</dbReference>
<dbReference type="InterPro" id="IPR000807">
    <property type="entry name" value="ImidazoleglycerolP_deHydtase"/>
</dbReference>
<evidence type="ECO:0000256" key="4">
    <source>
        <dbReference type="ARBA" id="ARBA00023239"/>
    </source>
</evidence>
<accession>A0ABV2J722</accession>
<evidence type="ECO:0000256" key="3">
    <source>
        <dbReference type="ARBA" id="ARBA00023102"/>
    </source>
</evidence>
<keyword evidence="4 5" id="KW-0456">Lyase</keyword>
<dbReference type="Gene3D" id="3.30.230.40">
    <property type="entry name" value="Imidazole glycerol phosphate dehydratase, domain 1"/>
    <property type="match status" value="2"/>
</dbReference>
<dbReference type="CDD" id="cd07914">
    <property type="entry name" value="IGPD"/>
    <property type="match status" value="1"/>
</dbReference>
<evidence type="ECO:0000313" key="8">
    <source>
        <dbReference type="Proteomes" id="UP001549047"/>
    </source>
</evidence>
<organism evidence="7 8">
    <name type="scientific">Rhizobium aquaticum</name>
    <dbReference type="NCBI Taxonomy" id="1549636"/>
    <lineage>
        <taxon>Bacteria</taxon>
        <taxon>Pseudomonadati</taxon>
        <taxon>Pseudomonadota</taxon>
        <taxon>Alphaproteobacteria</taxon>
        <taxon>Hyphomicrobiales</taxon>
        <taxon>Rhizobiaceae</taxon>
        <taxon>Rhizobium/Agrobacterium group</taxon>
        <taxon>Rhizobium</taxon>
    </lineage>
</organism>
<name>A0ABV2J722_9HYPH</name>
<dbReference type="NCBIfam" id="NF002111">
    <property type="entry name" value="PRK00951.2-1"/>
    <property type="match status" value="1"/>
</dbReference>
<dbReference type="InterPro" id="IPR038494">
    <property type="entry name" value="IGPD_sf"/>
</dbReference>
<dbReference type="RefSeq" id="WP_354558535.1">
    <property type="nucleotide sequence ID" value="NZ_JBEPMB010000012.1"/>
</dbReference>